<dbReference type="Proteomes" id="UP000068447">
    <property type="component" value="Chromosome"/>
</dbReference>
<reference evidence="1 2" key="1">
    <citation type="submission" date="2015-12" db="EMBL/GenBank/DDBJ databases">
        <title>Complete genome of Lacimicrobium alkaliphilum KCTC 32984.</title>
        <authorList>
            <person name="Kim S.-G."/>
            <person name="Lee Y.-J."/>
        </authorList>
    </citation>
    <scope>NUCLEOTIDE SEQUENCE [LARGE SCALE GENOMIC DNA]</scope>
    <source>
        <strain evidence="1 2">YelD216</strain>
    </source>
</reference>
<evidence type="ECO:0000313" key="1">
    <source>
        <dbReference type="EMBL" id="ALS99950.1"/>
    </source>
</evidence>
<keyword evidence="2" id="KW-1185">Reference proteome</keyword>
<dbReference type="EMBL" id="CP013650">
    <property type="protein sequence ID" value="ALS99950.1"/>
    <property type="molecule type" value="Genomic_DNA"/>
</dbReference>
<dbReference type="STRING" id="1526571.AT746_17880"/>
<name>A0A0U3AFZ8_9ALTE</name>
<dbReference type="RefSeq" id="WP_062483242.1">
    <property type="nucleotide sequence ID" value="NZ_CP013650.1"/>
</dbReference>
<dbReference type="KEGG" id="lal:AT746_17880"/>
<proteinExistence type="predicted"/>
<sequence length="100" mass="10780">MTGKIRMISGVALALSLVMGWSAYCHKSEYGIDCANSNAQVDTSLPLSHPQNRCANGASQDVSWASWLSGSQQGIQFHFLDLLELLSRSSDSNADHIPAN</sequence>
<dbReference type="OrthoDB" id="5772064at2"/>
<dbReference type="AlphaFoldDB" id="A0A0U3AFZ8"/>
<accession>A0A0U3AFZ8</accession>
<organism evidence="1 2">
    <name type="scientific">Lacimicrobium alkaliphilum</name>
    <dbReference type="NCBI Taxonomy" id="1526571"/>
    <lineage>
        <taxon>Bacteria</taxon>
        <taxon>Pseudomonadati</taxon>
        <taxon>Pseudomonadota</taxon>
        <taxon>Gammaproteobacteria</taxon>
        <taxon>Alteromonadales</taxon>
        <taxon>Alteromonadaceae</taxon>
        <taxon>Lacimicrobium</taxon>
    </lineage>
</organism>
<protein>
    <submittedName>
        <fullName evidence="1">Uncharacterized protein</fullName>
    </submittedName>
</protein>
<evidence type="ECO:0000313" key="2">
    <source>
        <dbReference type="Proteomes" id="UP000068447"/>
    </source>
</evidence>
<gene>
    <name evidence="1" type="ORF">AT746_17880</name>
</gene>